<evidence type="ECO:0000313" key="1">
    <source>
        <dbReference type="EMBL" id="HIR56710.1"/>
    </source>
</evidence>
<evidence type="ECO:0000313" key="2">
    <source>
        <dbReference type="Proteomes" id="UP000886785"/>
    </source>
</evidence>
<organism evidence="1 2">
    <name type="scientific">Candidatus Gallacutalibacter pullicola</name>
    <dbReference type="NCBI Taxonomy" id="2840830"/>
    <lineage>
        <taxon>Bacteria</taxon>
        <taxon>Bacillati</taxon>
        <taxon>Bacillota</taxon>
        <taxon>Clostridia</taxon>
        <taxon>Eubacteriales</taxon>
        <taxon>Candidatus Gallacutalibacter</taxon>
    </lineage>
</organism>
<accession>A0A9D1J106</accession>
<reference evidence="1" key="2">
    <citation type="journal article" date="2021" name="PeerJ">
        <title>Extensive microbial diversity within the chicken gut microbiome revealed by metagenomics and culture.</title>
        <authorList>
            <person name="Gilroy R."/>
            <person name="Ravi A."/>
            <person name="Getino M."/>
            <person name="Pursley I."/>
            <person name="Horton D.L."/>
            <person name="Alikhan N.F."/>
            <person name="Baker D."/>
            <person name="Gharbi K."/>
            <person name="Hall N."/>
            <person name="Watson M."/>
            <person name="Adriaenssens E.M."/>
            <person name="Foster-Nyarko E."/>
            <person name="Jarju S."/>
            <person name="Secka A."/>
            <person name="Antonio M."/>
            <person name="Oren A."/>
            <person name="Chaudhuri R.R."/>
            <person name="La Ragione R."/>
            <person name="Hildebrand F."/>
            <person name="Pallen M.J."/>
        </authorList>
    </citation>
    <scope>NUCLEOTIDE SEQUENCE</scope>
    <source>
        <strain evidence="1">ChiSjej1B19-7085</strain>
    </source>
</reference>
<gene>
    <name evidence="1" type="ORF">IAA54_03495</name>
</gene>
<comment type="caution">
    <text evidence="1">The sequence shown here is derived from an EMBL/GenBank/DDBJ whole genome shotgun (WGS) entry which is preliminary data.</text>
</comment>
<sequence length="62" mass="6794">MVAAVSEIAGPIWGSGTAEQRRYDRSCTEHAQGCCLNNGMSLEDAFESFYTQAEVEFQMAQA</sequence>
<dbReference type="AlphaFoldDB" id="A0A9D1J106"/>
<name>A0A9D1J106_9FIRM</name>
<dbReference type="Proteomes" id="UP000886785">
    <property type="component" value="Unassembled WGS sequence"/>
</dbReference>
<dbReference type="EMBL" id="DVHF01000038">
    <property type="protein sequence ID" value="HIR56710.1"/>
    <property type="molecule type" value="Genomic_DNA"/>
</dbReference>
<reference evidence="1" key="1">
    <citation type="submission" date="2020-10" db="EMBL/GenBank/DDBJ databases">
        <authorList>
            <person name="Gilroy R."/>
        </authorList>
    </citation>
    <scope>NUCLEOTIDE SEQUENCE</scope>
    <source>
        <strain evidence="1">ChiSjej1B19-7085</strain>
    </source>
</reference>
<protein>
    <submittedName>
        <fullName evidence="1">Uncharacterized protein</fullName>
    </submittedName>
</protein>
<proteinExistence type="predicted"/>